<organism evidence="1">
    <name type="scientific">marine sediment metagenome</name>
    <dbReference type="NCBI Taxonomy" id="412755"/>
    <lineage>
        <taxon>unclassified sequences</taxon>
        <taxon>metagenomes</taxon>
        <taxon>ecological metagenomes</taxon>
    </lineage>
</organism>
<proteinExistence type="predicted"/>
<evidence type="ECO:0000313" key="1">
    <source>
        <dbReference type="EMBL" id="KKL81812.1"/>
    </source>
</evidence>
<feature type="non-terminal residue" evidence="1">
    <location>
        <position position="49"/>
    </location>
</feature>
<name>A0A0F9I375_9ZZZZ</name>
<dbReference type="AlphaFoldDB" id="A0A0F9I375"/>
<protein>
    <submittedName>
        <fullName evidence="1">Uncharacterized protein</fullName>
    </submittedName>
</protein>
<gene>
    <name evidence="1" type="ORF">LCGC14_1991040</name>
</gene>
<comment type="caution">
    <text evidence="1">The sequence shown here is derived from an EMBL/GenBank/DDBJ whole genome shotgun (WGS) entry which is preliminary data.</text>
</comment>
<reference evidence="1" key="1">
    <citation type="journal article" date="2015" name="Nature">
        <title>Complex archaea that bridge the gap between prokaryotes and eukaryotes.</title>
        <authorList>
            <person name="Spang A."/>
            <person name="Saw J.H."/>
            <person name="Jorgensen S.L."/>
            <person name="Zaremba-Niedzwiedzka K."/>
            <person name="Martijn J."/>
            <person name="Lind A.E."/>
            <person name="van Eijk R."/>
            <person name="Schleper C."/>
            <person name="Guy L."/>
            <person name="Ettema T.J."/>
        </authorList>
    </citation>
    <scope>NUCLEOTIDE SEQUENCE</scope>
</reference>
<sequence length="49" mass="5288">MAVSKSSEVISHVATTFPLLSAVPTIVHRLNQDGSESTQLFFGRKELSA</sequence>
<dbReference type="EMBL" id="LAZR01022458">
    <property type="protein sequence ID" value="KKL81812.1"/>
    <property type="molecule type" value="Genomic_DNA"/>
</dbReference>
<accession>A0A0F9I375</accession>